<protein>
    <submittedName>
        <fullName evidence="3">Uncharacterized protein</fullName>
    </submittedName>
</protein>
<feature type="transmembrane region" description="Helical" evidence="2">
    <location>
        <begin position="12"/>
        <end position="34"/>
    </location>
</feature>
<keyword evidence="2" id="KW-0472">Membrane</keyword>
<sequence length="91" mass="9449">MAPAAGVAFDGSVWVTAGSSIGLALTAAGGFALARAAQRGEIGRSFAETSSKQQNGRTILRMDRGMQEPAAKQSEPEALIAEEKTRNNGQQ</sequence>
<gene>
    <name evidence="3" type="ORF">WJX75_007646</name>
</gene>
<reference evidence="3 4" key="1">
    <citation type="journal article" date="2024" name="Nat. Commun.">
        <title>Phylogenomics reveals the evolutionary origins of lichenization in chlorophyte algae.</title>
        <authorList>
            <person name="Puginier C."/>
            <person name="Libourel C."/>
            <person name="Otte J."/>
            <person name="Skaloud P."/>
            <person name="Haon M."/>
            <person name="Grisel S."/>
            <person name="Petersen M."/>
            <person name="Berrin J.G."/>
            <person name="Delaux P.M."/>
            <person name="Dal Grande F."/>
            <person name="Keller J."/>
        </authorList>
    </citation>
    <scope>NUCLEOTIDE SEQUENCE [LARGE SCALE GENOMIC DNA]</scope>
    <source>
        <strain evidence="3 4">SAG 216-7</strain>
    </source>
</reference>
<feature type="region of interest" description="Disordered" evidence="1">
    <location>
        <begin position="63"/>
        <end position="91"/>
    </location>
</feature>
<comment type="caution">
    <text evidence="3">The sequence shown here is derived from an EMBL/GenBank/DDBJ whole genome shotgun (WGS) entry which is preliminary data.</text>
</comment>
<dbReference type="EMBL" id="JALJOT010000011">
    <property type="protein sequence ID" value="KAK9905856.1"/>
    <property type="molecule type" value="Genomic_DNA"/>
</dbReference>
<feature type="compositionally biased region" description="Basic and acidic residues" evidence="1">
    <location>
        <begin position="81"/>
        <end position="91"/>
    </location>
</feature>
<evidence type="ECO:0000256" key="1">
    <source>
        <dbReference type="SAM" id="MobiDB-lite"/>
    </source>
</evidence>
<name>A0ABR2YIF8_9CHLO</name>
<keyword evidence="2" id="KW-0812">Transmembrane</keyword>
<accession>A0ABR2YIF8</accession>
<organism evidence="3 4">
    <name type="scientific">Coccomyxa subellipsoidea</name>
    <dbReference type="NCBI Taxonomy" id="248742"/>
    <lineage>
        <taxon>Eukaryota</taxon>
        <taxon>Viridiplantae</taxon>
        <taxon>Chlorophyta</taxon>
        <taxon>core chlorophytes</taxon>
        <taxon>Trebouxiophyceae</taxon>
        <taxon>Trebouxiophyceae incertae sedis</taxon>
        <taxon>Coccomyxaceae</taxon>
        <taxon>Coccomyxa</taxon>
    </lineage>
</organism>
<dbReference type="Proteomes" id="UP001491310">
    <property type="component" value="Unassembled WGS sequence"/>
</dbReference>
<evidence type="ECO:0000256" key="2">
    <source>
        <dbReference type="SAM" id="Phobius"/>
    </source>
</evidence>
<proteinExistence type="predicted"/>
<evidence type="ECO:0000313" key="3">
    <source>
        <dbReference type="EMBL" id="KAK9905856.1"/>
    </source>
</evidence>
<keyword evidence="4" id="KW-1185">Reference proteome</keyword>
<keyword evidence="2" id="KW-1133">Transmembrane helix</keyword>
<evidence type="ECO:0000313" key="4">
    <source>
        <dbReference type="Proteomes" id="UP001491310"/>
    </source>
</evidence>